<keyword evidence="5 9" id="KW-0064">Aspartyl protease</keyword>
<feature type="transmembrane region" description="Helical" evidence="9">
    <location>
        <begin position="90"/>
        <end position="110"/>
    </location>
</feature>
<evidence type="ECO:0000256" key="7">
    <source>
        <dbReference type="ARBA" id="ARBA00022989"/>
    </source>
</evidence>
<feature type="transmembrane region" description="Helical" evidence="9">
    <location>
        <begin position="154"/>
        <end position="179"/>
    </location>
</feature>
<dbReference type="Proteomes" id="UP001500945">
    <property type="component" value="Unassembled WGS sequence"/>
</dbReference>
<feature type="region of interest" description="Disordered" evidence="12">
    <location>
        <begin position="1"/>
        <end position="28"/>
    </location>
</feature>
<evidence type="ECO:0000256" key="9">
    <source>
        <dbReference type="HAMAP-Rule" id="MF_00161"/>
    </source>
</evidence>
<reference evidence="14" key="1">
    <citation type="journal article" date="2019" name="Int. J. Syst. Evol. Microbiol.">
        <title>The Global Catalogue of Microorganisms (GCM) 10K type strain sequencing project: providing services to taxonomists for standard genome sequencing and annotation.</title>
        <authorList>
            <consortium name="The Broad Institute Genomics Platform"/>
            <consortium name="The Broad Institute Genome Sequencing Center for Infectious Disease"/>
            <person name="Wu L."/>
            <person name="Ma J."/>
        </authorList>
    </citation>
    <scope>NUCLEOTIDE SEQUENCE [LARGE SCALE GENOMIC DNA]</scope>
    <source>
        <strain evidence="14">JCM 17809</strain>
    </source>
</reference>
<feature type="transmembrane region" description="Helical" evidence="9">
    <location>
        <begin position="117"/>
        <end position="134"/>
    </location>
</feature>
<comment type="function">
    <text evidence="9 10">This protein specifically catalyzes the removal of signal peptides from prolipoproteins.</text>
</comment>
<dbReference type="PANTHER" id="PTHR33695">
    <property type="entry name" value="LIPOPROTEIN SIGNAL PEPTIDASE"/>
    <property type="match status" value="1"/>
</dbReference>
<comment type="subcellular location">
    <subcellularLocation>
        <location evidence="9">Cell membrane</location>
        <topology evidence="9">Multi-pass membrane protein</topology>
    </subcellularLocation>
</comment>
<feature type="compositionally biased region" description="Pro residues" evidence="12">
    <location>
        <begin position="14"/>
        <end position="25"/>
    </location>
</feature>
<feature type="active site" evidence="9">
    <location>
        <position position="164"/>
    </location>
</feature>
<organism evidence="13 14">
    <name type="scientific">Fodinibacter luteus</name>
    <dbReference type="NCBI Taxonomy" id="552064"/>
    <lineage>
        <taxon>Bacteria</taxon>
        <taxon>Bacillati</taxon>
        <taxon>Actinomycetota</taxon>
        <taxon>Actinomycetes</taxon>
        <taxon>Micrococcales</taxon>
        <taxon>Intrasporangiaceae</taxon>
        <taxon>Fodinibacter (ex Wang et al. 2009)</taxon>
    </lineage>
</organism>
<evidence type="ECO:0000256" key="10">
    <source>
        <dbReference type="RuleBase" id="RU000594"/>
    </source>
</evidence>
<dbReference type="PRINTS" id="PR00781">
    <property type="entry name" value="LIPOSIGPTASE"/>
</dbReference>
<keyword evidence="14" id="KW-1185">Reference proteome</keyword>
<evidence type="ECO:0000256" key="6">
    <source>
        <dbReference type="ARBA" id="ARBA00022801"/>
    </source>
</evidence>
<comment type="similarity">
    <text evidence="1 9 11">Belongs to the peptidase A8 family.</text>
</comment>
<evidence type="ECO:0000256" key="12">
    <source>
        <dbReference type="SAM" id="MobiDB-lite"/>
    </source>
</evidence>
<feature type="active site" evidence="9">
    <location>
        <position position="150"/>
    </location>
</feature>
<dbReference type="NCBIfam" id="TIGR00077">
    <property type="entry name" value="lspA"/>
    <property type="match status" value="1"/>
</dbReference>
<evidence type="ECO:0000313" key="14">
    <source>
        <dbReference type="Proteomes" id="UP001500945"/>
    </source>
</evidence>
<evidence type="ECO:0000256" key="5">
    <source>
        <dbReference type="ARBA" id="ARBA00022750"/>
    </source>
</evidence>
<dbReference type="InterPro" id="IPR001872">
    <property type="entry name" value="Peptidase_A8"/>
</dbReference>
<feature type="transmembrane region" description="Helical" evidence="9">
    <location>
        <begin position="34"/>
        <end position="52"/>
    </location>
</feature>
<evidence type="ECO:0000256" key="11">
    <source>
        <dbReference type="RuleBase" id="RU004181"/>
    </source>
</evidence>
<keyword evidence="8 9" id="KW-0472">Membrane</keyword>
<dbReference type="HAMAP" id="MF_00161">
    <property type="entry name" value="LspA"/>
    <property type="match status" value="1"/>
</dbReference>
<keyword evidence="2 9" id="KW-1003">Cell membrane</keyword>
<gene>
    <name evidence="9" type="primary">lspA</name>
    <name evidence="13" type="ORF">GCM10023168_21260</name>
</gene>
<dbReference type="PANTHER" id="PTHR33695:SF1">
    <property type="entry name" value="LIPOPROTEIN SIGNAL PEPTIDASE"/>
    <property type="match status" value="1"/>
</dbReference>
<keyword evidence="6 9" id="KW-0378">Hydrolase</keyword>
<evidence type="ECO:0000256" key="4">
    <source>
        <dbReference type="ARBA" id="ARBA00022692"/>
    </source>
</evidence>
<keyword evidence="7 9" id="KW-1133">Transmembrane helix</keyword>
<dbReference type="PROSITE" id="PS00855">
    <property type="entry name" value="SPASE_II"/>
    <property type="match status" value="1"/>
</dbReference>
<sequence>MHAMQDEAGTPLTPVHPSPSTPAPDHPSAGRRRLYAVLLGLAAVVLVLDQATKVWALRSLTPGEKVDLLGSGIRLNLIRNPGAAFSIGDGATWVLTAVSVAILVWVVVGARRVGNTPWAVALGLLLGGALGNLVDRFFREPGPGRGHVVDFIDYFGWFVGNVADIAIVVGAGIIMVLAYRGTSIAGPVHRAEHADG</sequence>
<evidence type="ECO:0000256" key="2">
    <source>
        <dbReference type="ARBA" id="ARBA00022475"/>
    </source>
</evidence>
<comment type="pathway">
    <text evidence="9">Protein modification; lipoprotein biosynthesis (signal peptide cleavage).</text>
</comment>
<proteinExistence type="inferred from homology"/>
<name>A0ABP8KHF5_9MICO</name>
<evidence type="ECO:0000256" key="8">
    <source>
        <dbReference type="ARBA" id="ARBA00023136"/>
    </source>
</evidence>
<dbReference type="EMBL" id="BAABGM010000013">
    <property type="protein sequence ID" value="GAA4406426.1"/>
    <property type="molecule type" value="Genomic_DNA"/>
</dbReference>
<evidence type="ECO:0000313" key="13">
    <source>
        <dbReference type="EMBL" id="GAA4406426.1"/>
    </source>
</evidence>
<protein>
    <recommendedName>
        <fullName evidence="9">Lipoprotein signal peptidase</fullName>
        <ecNumber evidence="9">3.4.23.36</ecNumber>
    </recommendedName>
    <alternativeName>
        <fullName evidence="9">Prolipoprotein signal peptidase</fullName>
    </alternativeName>
    <alternativeName>
        <fullName evidence="9">Signal peptidase II</fullName>
        <shortName evidence="9">SPase II</shortName>
    </alternativeName>
</protein>
<comment type="catalytic activity">
    <reaction evidence="9 10">
        <text>Release of signal peptides from bacterial membrane prolipoproteins. Hydrolyzes -Xaa-Yaa-Zaa-|-(S,diacylglyceryl)Cys-, in which Xaa is hydrophobic (preferably Leu), and Yaa (Ala or Ser) and Zaa (Gly or Ala) have small, neutral side chains.</text>
        <dbReference type="EC" id="3.4.23.36"/>
    </reaction>
</comment>
<comment type="caution">
    <text evidence="13">The sequence shown here is derived from an EMBL/GenBank/DDBJ whole genome shotgun (WGS) entry which is preliminary data.</text>
</comment>
<evidence type="ECO:0000256" key="1">
    <source>
        <dbReference type="ARBA" id="ARBA00006139"/>
    </source>
</evidence>
<dbReference type="EC" id="3.4.23.36" evidence="9"/>
<dbReference type="Pfam" id="PF01252">
    <property type="entry name" value="Peptidase_A8"/>
    <property type="match status" value="1"/>
</dbReference>
<keyword evidence="3 9" id="KW-0645">Protease</keyword>
<evidence type="ECO:0000256" key="3">
    <source>
        <dbReference type="ARBA" id="ARBA00022670"/>
    </source>
</evidence>
<keyword evidence="4 9" id="KW-0812">Transmembrane</keyword>
<accession>A0ABP8KHF5</accession>